<reference evidence="2" key="1">
    <citation type="journal article" date="2019" name="Plant Biotechnol. J.">
        <title>Genome sequencing of the Australian wild diploid species Gossypium australe highlights disease resistance and delayed gland morphogenesis.</title>
        <authorList>
            <person name="Cai Y."/>
            <person name="Cai X."/>
            <person name="Wang Q."/>
            <person name="Wang P."/>
            <person name="Zhang Y."/>
            <person name="Cai C."/>
            <person name="Xu Y."/>
            <person name="Wang K."/>
            <person name="Zhou Z."/>
            <person name="Wang C."/>
            <person name="Geng S."/>
            <person name="Li B."/>
            <person name="Dong Q."/>
            <person name="Hou Y."/>
            <person name="Wang H."/>
            <person name="Ai P."/>
            <person name="Liu Z."/>
            <person name="Yi F."/>
            <person name="Sun M."/>
            <person name="An G."/>
            <person name="Cheng J."/>
            <person name="Zhang Y."/>
            <person name="Shi Q."/>
            <person name="Xie Y."/>
            <person name="Shi X."/>
            <person name="Chang Y."/>
            <person name="Huang F."/>
            <person name="Chen Y."/>
            <person name="Hong S."/>
            <person name="Mi L."/>
            <person name="Sun Q."/>
            <person name="Zhang L."/>
            <person name="Zhou B."/>
            <person name="Peng R."/>
            <person name="Zhang X."/>
            <person name="Liu F."/>
        </authorList>
    </citation>
    <scope>NUCLEOTIDE SEQUENCE [LARGE SCALE GENOMIC DNA]</scope>
    <source>
        <strain evidence="2">cv. PA1801</strain>
    </source>
</reference>
<evidence type="ECO:0000313" key="2">
    <source>
        <dbReference type="Proteomes" id="UP000325315"/>
    </source>
</evidence>
<dbReference type="EMBL" id="SMMG02000003">
    <property type="protein sequence ID" value="KAA3481429.1"/>
    <property type="molecule type" value="Genomic_DNA"/>
</dbReference>
<dbReference type="Proteomes" id="UP000325315">
    <property type="component" value="Unassembled WGS sequence"/>
</dbReference>
<name>A0A5B6WI08_9ROSI</name>
<proteinExistence type="predicted"/>
<sequence>MLNSKPTTTPVVVGVKLSSQEDHEEVCESTYRSLIDCLLYFTATRPDIMFTVSLLSRFMHCCNIQHFQAAKRSIVAQSTTEAEYVAAASAVNQAIWIYCDNKSAVEIVKNRVFHGRTKHFNIKLHVVREMEQACEIKHKLRKLMGVCSMEAKEE</sequence>
<accession>A0A5B6WI08</accession>
<evidence type="ECO:0000313" key="1">
    <source>
        <dbReference type="EMBL" id="KAA3481429.1"/>
    </source>
</evidence>
<gene>
    <name evidence="1" type="ORF">EPI10_021797</name>
</gene>
<keyword evidence="1" id="KW-0675">Receptor</keyword>
<dbReference type="PANTHER" id="PTHR11439">
    <property type="entry name" value="GAG-POL-RELATED RETROTRANSPOSON"/>
    <property type="match status" value="1"/>
</dbReference>
<keyword evidence="2" id="KW-1185">Reference proteome</keyword>
<keyword evidence="1" id="KW-0418">Kinase</keyword>
<keyword evidence="1" id="KW-0808">Transferase</keyword>
<dbReference type="PANTHER" id="PTHR11439:SF503">
    <property type="entry name" value="CYSTEINE-RICH RLK (RECEPTOR-LIKE PROTEIN KINASE) 8"/>
    <property type="match status" value="1"/>
</dbReference>
<comment type="caution">
    <text evidence="1">The sequence shown here is derived from an EMBL/GenBank/DDBJ whole genome shotgun (WGS) entry which is preliminary data.</text>
</comment>
<organism evidence="1 2">
    <name type="scientific">Gossypium australe</name>
    <dbReference type="NCBI Taxonomy" id="47621"/>
    <lineage>
        <taxon>Eukaryota</taxon>
        <taxon>Viridiplantae</taxon>
        <taxon>Streptophyta</taxon>
        <taxon>Embryophyta</taxon>
        <taxon>Tracheophyta</taxon>
        <taxon>Spermatophyta</taxon>
        <taxon>Magnoliopsida</taxon>
        <taxon>eudicotyledons</taxon>
        <taxon>Gunneridae</taxon>
        <taxon>Pentapetalae</taxon>
        <taxon>rosids</taxon>
        <taxon>malvids</taxon>
        <taxon>Malvales</taxon>
        <taxon>Malvaceae</taxon>
        <taxon>Malvoideae</taxon>
        <taxon>Gossypium</taxon>
    </lineage>
</organism>
<dbReference type="OrthoDB" id="1108771at2759"/>
<protein>
    <submittedName>
        <fullName evidence="1">Cysteine-rich receptor-like protein kinase 5</fullName>
    </submittedName>
</protein>
<dbReference type="GO" id="GO:0016301">
    <property type="term" value="F:kinase activity"/>
    <property type="evidence" value="ECO:0007669"/>
    <property type="project" value="UniProtKB-KW"/>
</dbReference>
<dbReference type="AlphaFoldDB" id="A0A5B6WI08"/>
<dbReference type="CDD" id="cd09272">
    <property type="entry name" value="RNase_HI_RT_Ty1"/>
    <property type="match status" value="1"/>
</dbReference>